<reference evidence="2" key="1">
    <citation type="journal article" date="2020" name="mSystems">
        <title>Genome- and Community-Level Interaction Insights into Carbon Utilization and Element Cycling Functions of Hydrothermarchaeota in Hydrothermal Sediment.</title>
        <authorList>
            <person name="Zhou Z."/>
            <person name="Liu Y."/>
            <person name="Xu W."/>
            <person name="Pan J."/>
            <person name="Luo Z.H."/>
            <person name="Li M."/>
        </authorList>
    </citation>
    <scope>NUCLEOTIDE SEQUENCE [LARGE SCALE GENOMIC DNA]</scope>
    <source>
        <strain evidence="2">SpSt-289</strain>
    </source>
</reference>
<dbReference type="InterPro" id="IPR013022">
    <property type="entry name" value="Xyl_isomerase-like_TIM-brl"/>
</dbReference>
<dbReference type="SUPFAM" id="SSF51658">
    <property type="entry name" value="Xylose isomerase-like"/>
    <property type="match status" value="1"/>
</dbReference>
<evidence type="ECO:0000313" key="2">
    <source>
        <dbReference type="EMBL" id="HDX32806.1"/>
    </source>
</evidence>
<gene>
    <name evidence="2" type="ORF">ENQ20_15160</name>
</gene>
<dbReference type="Pfam" id="PF01261">
    <property type="entry name" value="AP_endonuc_2"/>
    <property type="match status" value="1"/>
</dbReference>
<name>A0A7C1JLU2_9CHLR</name>
<evidence type="ECO:0000259" key="1">
    <source>
        <dbReference type="Pfam" id="PF01261"/>
    </source>
</evidence>
<organism evidence="2">
    <name type="scientific">Caldilinea aerophila</name>
    <dbReference type="NCBI Taxonomy" id="133453"/>
    <lineage>
        <taxon>Bacteria</taxon>
        <taxon>Bacillati</taxon>
        <taxon>Chloroflexota</taxon>
        <taxon>Caldilineae</taxon>
        <taxon>Caldilineales</taxon>
        <taxon>Caldilineaceae</taxon>
        <taxon>Caldilinea</taxon>
    </lineage>
</organism>
<dbReference type="InterPro" id="IPR036237">
    <property type="entry name" value="Xyl_isomerase-like_sf"/>
</dbReference>
<sequence length="310" mass="34068">MSKLLVGNAPCSWGTLEFENMGGQRTEYTTMLDELAETGYVGTELGDWGFLPTEPETLAAALNRRGLALTGAFVPVALKYPSCHEAGLAAAVRTARLLAETAQRTGQTVAPFLVLADDNGREAVRTQNAGRITPEMGLSAEEWRVFAQGANQIAHAVYAETHLRTVFHHHCAGYIETHTEIERLLALTDPTLVGLVFDTGHYAYGNQGCGGILRALDQFAGRIWYVHFKDCSEAVLRQALDNGWDYFTTIRHGVFCELGQGCVDFLAVKQWLERHNYSGFITVEQDVLPGMGTPKESAARNRIYLQSIGL</sequence>
<accession>A0A7C1JLU2</accession>
<dbReference type="AlphaFoldDB" id="A0A7C1JLU2"/>
<dbReference type="Gene3D" id="3.20.20.150">
    <property type="entry name" value="Divalent-metal-dependent TIM barrel enzymes"/>
    <property type="match status" value="1"/>
</dbReference>
<protein>
    <submittedName>
        <fullName evidence="2">Xylose isomerase</fullName>
    </submittedName>
</protein>
<dbReference type="EMBL" id="DSMG01000159">
    <property type="protein sequence ID" value="HDX32806.1"/>
    <property type="molecule type" value="Genomic_DNA"/>
</dbReference>
<dbReference type="InterPro" id="IPR050312">
    <property type="entry name" value="IolE/XylAMocC-like"/>
</dbReference>
<comment type="caution">
    <text evidence="2">The sequence shown here is derived from an EMBL/GenBank/DDBJ whole genome shotgun (WGS) entry which is preliminary data.</text>
</comment>
<keyword evidence="2" id="KW-0413">Isomerase</keyword>
<dbReference type="PANTHER" id="PTHR12110">
    <property type="entry name" value="HYDROXYPYRUVATE ISOMERASE"/>
    <property type="match status" value="1"/>
</dbReference>
<dbReference type="GO" id="GO:0016853">
    <property type="term" value="F:isomerase activity"/>
    <property type="evidence" value="ECO:0007669"/>
    <property type="project" value="UniProtKB-KW"/>
</dbReference>
<proteinExistence type="predicted"/>
<dbReference type="PANTHER" id="PTHR12110:SF41">
    <property type="entry name" value="INOSOSE DEHYDRATASE"/>
    <property type="match status" value="1"/>
</dbReference>
<feature type="domain" description="Xylose isomerase-like TIM barrel" evidence="1">
    <location>
        <begin position="32"/>
        <end position="286"/>
    </location>
</feature>